<dbReference type="Gene3D" id="3.30.70.1070">
    <property type="entry name" value="Sporulation related repeat"/>
    <property type="match status" value="1"/>
</dbReference>
<dbReference type="Gene3D" id="3.40.80.10">
    <property type="entry name" value="Peptidoglycan recognition protein-like"/>
    <property type="match status" value="1"/>
</dbReference>
<accession>A0AAJ1AX93</accession>
<comment type="caution">
    <text evidence="2">The sequence shown here is derived from an EMBL/GenBank/DDBJ whole genome shotgun (WGS) entry which is preliminary data.</text>
</comment>
<organism evidence="2 3">
    <name type="scientific">Mediterraneibacter gnavus</name>
    <name type="common">Ruminococcus gnavus</name>
    <dbReference type="NCBI Taxonomy" id="33038"/>
    <lineage>
        <taxon>Bacteria</taxon>
        <taxon>Bacillati</taxon>
        <taxon>Bacillota</taxon>
        <taxon>Clostridia</taxon>
        <taxon>Lachnospirales</taxon>
        <taxon>Lachnospiraceae</taxon>
        <taxon>Mediterraneibacter</taxon>
    </lineage>
</organism>
<feature type="domain" description="SPOR" evidence="1">
    <location>
        <begin position="375"/>
        <end position="449"/>
    </location>
</feature>
<dbReference type="GO" id="GO:0042834">
    <property type="term" value="F:peptidoglycan binding"/>
    <property type="evidence" value="ECO:0007669"/>
    <property type="project" value="InterPro"/>
</dbReference>
<dbReference type="InterPro" id="IPR036505">
    <property type="entry name" value="Amidase/PGRP_sf"/>
</dbReference>
<dbReference type="InterPro" id="IPR002502">
    <property type="entry name" value="Amidase_domain"/>
</dbReference>
<gene>
    <name evidence="2" type="ORF">LIQ10_09270</name>
</gene>
<protein>
    <submittedName>
        <fullName evidence="2">Phage tail-type lysozyme domain-containing protein</fullName>
    </submittedName>
</protein>
<dbReference type="SUPFAM" id="SSF110997">
    <property type="entry name" value="Sporulation related repeat"/>
    <property type="match status" value="1"/>
</dbReference>
<dbReference type="Pfam" id="PF18013">
    <property type="entry name" value="Phage_lysozyme2"/>
    <property type="match status" value="1"/>
</dbReference>
<dbReference type="AlphaFoldDB" id="A0AAJ1AX93"/>
<dbReference type="Proteomes" id="UP001297422">
    <property type="component" value="Unassembled WGS sequence"/>
</dbReference>
<dbReference type="Pfam" id="PF01510">
    <property type="entry name" value="Amidase_2"/>
    <property type="match status" value="1"/>
</dbReference>
<evidence type="ECO:0000313" key="2">
    <source>
        <dbReference type="EMBL" id="MCB5493930.1"/>
    </source>
</evidence>
<dbReference type="PROSITE" id="PS51724">
    <property type="entry name" value="SPOR"/>
    <property type="match status" value="1"/>
</dbReference>
<dbReference type="GO" id="GO:0009253">
    <property type="term" value="P:peptidoglycan catabolic process"/>
    <property type="evidence" value="ECO:0007669"/>
    <property type="project" value="InterPro"/>
</dbReference>
<dbReference type="EMBL" id="JAJBNC010000013">
    <property type="protein sequence ID" value="MCB5493930.1"/>
    <property type="molecule type" value="Genomic_DNA"/>
</dbReference>
<sequence length="527" mass="56433">MSLTGKNNEEKIWNFLTGKGLNSYGAAGLMGNLFAESGLNPHNLQNTYEKKLGYTDDDYTDAVNSGKYTGFVHDSAGYGLAQWTFWSRKEALLNYVKAAGASIGDLETQLGFLWKELAESYAAVLAVLKKATSVRQASDAVLLKYEQPKDQSASVQTKRASYGQTYFNKYATKTTNDTQGGKTMSNSSLVDCTVYSPNHSGKRTHSIDRLTPHCVVGQLSAETIGACFPKGRNASCNYGIGYDGRVCLIVDECNRSWCSSSNANDQRAITIECASDKAEPYAMKSAVYEKLIKLCADICKRNGKTKVLWLGSKEKALAYEPKANEIVLTAHRWFANKSCPGDWLYSRYGELADRINALLGSADSGNSGGNNTPSGGSGVKYYVQTGAYKQKANADAQLKKVKAAGFDAILKQSGGFYKVQTGAYSKKENANAEVAKLKAKGFDAIVTTNGGSAAGSANSEIKVGDVVQFSGGPHYGSAAASTAAGTPKAGPAKVTRIVKGAKHPYHIVHTDDQSSVYGWVNAANVSK</sequence>
<dbReference type="InterPro" id="IPR007730">
    <property type="entry name" value="SPOR-like_dom"/>
</dbReference>
<proteinExistence type="predicted"/>
<dbReference type="GO" id="GO:0008745">
    <property type="term" value="F:N-acetylmuramoyl-L-alanine amidase activity"/>
    <property type="evidence" value="ECO:0007669"/>
    <property type="project" value="InterPro"/>
</dbReference>
<dbReference type="Gene3D" id="1.10.530.10">
    <property type="match status" value="1"/>
</dbReference>
<evidence type="ECO:0000259" key="1">
    <source>
        <dbReference type="PROSITE" id="PS51724"/>
    </source>
</evidence>
<evidence type="ECO:0000313" key="3">
    <source>
        <dbReference type="Proteomes" id="UP001297422"/>
    </source>
</evidence>
<dbReference type="InterPro" id="IPR041219">
    <property type="entry name" value="Phage_lysozyme2"/>
</dbReference>
<dbReference type="SUPFAM" id="SSF55846">
    <property type="entry name" value="N-acetylmuramoyl-L-alanine amidase-like"/>
    <property type="match status" value="1"/>
</dbReference>
<dbReference type="Pfam" id="PF05036">
    <property type="entry name" value="SPOR"/>
    <property type="match status" value="1"/>
</dbReference>
<name>A0AAJ1AX93_MEDGN</name>
<dbReference type="InterPro" id="IPR036680">
    <property type="entry name" value="SPOR-like_sf"/>
</dbReference>
<reference evidence="2" key="1">
    <citation type="submission" date="2021-10" db="EMBL/GenBank/DDBJ databases">
        <title>Collection of gut derived symbiotic bacterial strains cultured from healthy donors.</title>
        <authorList>
            <person name="Lin H."/>
            <person name="Littmann E."/>
            <person name="Claire K."/>
            <person name="Pamer E."/>
        </authorList>
    </citation>
    <scope>NUCLEOTIDE SEQUENCE</scope>
    <source>
        <strain evidence="2">MSK.23.4</strain>
    </source>
</reference>